<dbReference type="EMBL" id="CM042039">
    <property type="protein sequence ID" value="KAI3726707.1"/>
    <property type="molecule type" value="Genomic_DNA"/>
</dbReference>
<accession>A0ACB9BXB7</accession>
<reference evidence="2" key="1">
    <citation type="journal article" date="2022" name="Mol. Ecol. Resour.">
        <title>The genomes of chicory, endive, great burdock and yacon provide insights into Asteraceae palaeo-polyploidization history and plant inulin production.</title>
        <authorList>
            <person name="Fan W."/>
            <person name="Wang S."/>
            <person name="Wang H."/>
            <person name="Wang A."/>
            <person name="Jiang F."/>
            <person name="Liu H."/>
            <person name="Zhao H."/>
            <person name="Xu D."/>
            <person name="Zhang Y."/>
        </authorList>
    </citation>
    <scope>NUCLEOTIDE SEQUENCE [LARGE SCALE GENOMIC DNA]</scope>
    <source>
        <strain evidence="2">cv. Yunnan</strain>
    </source>
</reference>
<dbReference type="Proteomes" id="UP001056120">
    <property type="component" value="Linkage Group LG22"/>
</dbReference>
<reference evidence="1 2" key="2">
    <citation type="journal article" date="2022" name="Mol. Ecol. Resour.">
        <title>The genomes of chicory, endive, great burdock and yacon provide insights into Asteraceae paleo-polyploidization history and plant inulin production.</title>
        <authorList>
            <person name="Fan W."/>
            <person name="Wang S."/>
            <person name="Wang H."/>
            <person name="Wang A."/>
            <person name="Jiang F."/>
            <person name="Liu H."/>
            <person name="Zhao H."/>
            <person name="Xu D."/>
            <person name="Zhang Y."/>
        </authorList>
    </citation>
    <scope>NUCLEOTIDE SEQUENCE [LARGE SCALE GENOMIC DNA]</scope>
    <source>
        <strain evidence="2">cv. Yunnan</strain>
        <tissue evidence="1">Leaves</tissue>
    </source>
</reference>
<evidence type="ECO:0000313" key="2">
    <source>
        <dbReference type="Proteomes" id="UP001056120"/>
    </source>
</evidence>
<keyword evidence="2" id="KW-1185">Reference proteome</keyword>
<protein>
    <submittedName>
        <fullName evidence="1">Uncharacterized protein</fullName>
    </submittedName>
</protein>
<organism evidence="1 2">
    <name type="scientific">Smallanthus sonchifolius</name>
    <dbReference type="NCBI Taxonomy" id="185202"/>
    <lineage>
        <taxon>Eukaryota</taxon>
        <taxon>Viridiplantae</taxon>
        <taxon>Streptophyta</taxon>
        <taxon>Embryophyta</taxon>
        <taxon>Tracheophyta</taxon>
        <taxon>Spermatophyta</taxon>
        <taxon>Magnoliopsida</taxon>
        <taxon>eudicotyledons</taxon>
        <taxon>Gunneridae</taxon>
        <taxon>Pentapetalae</taxon>
        <taxon>asterids</taxon>
        <taxon>campanulids</taxon>
        <taxon>Asterales</taxon>
        <taxon>Asteraceae</taxon>
        <taxon>Asteroideae</taxon>
        <taxon>Heliantheae alliance</taxon>
        <taxon>Millerieae</taxon>
        <taxon>Smallanthus</taxon>
    </lineage>
</organism>
<gene>
    <name evidence="1" type="ORF">L1987_66508</name>
</gene>
<proteinExistence type="predicted"/>
<comment type="caution">
    <text evidence="1">The sequence shown here is derived from an EMBL/GenBank/DDBJ whole genome shotgun (WGS) entry which is preliminary data.</text>
</comment>
<evidence type="ECO:0000313" key="1">
    <source>
        <dbReference type="EMBL" id="KAI3726707.1"/>
    </source>
</evidence>
<sequence length="97" mass="11224">MKEFMFKPHYLRFKAWIWAFSSNEQILAGYFTGADMAAKPLRLADGVFEEQSAAYCLYYGDGAIEILIFDYEICSSMGTASMTCKSYAVLYKQWMYQ</sequence>
<name>A0ACB9BXB7_9ASTR</name>